<dbReference type="PANTHER" id="PTHR43649">
    <property type="entry name" value="ARABINOSE-BINDING PROTEIN-RELATED"/>
    <property type="match status" value="1"/>
</dbReference>
<dbReference type="Proteomes" id="UP000199451">
    <property type="component" value="Unassembled WGS sequence"/>
</dbReference>
<proteinExistence type="inferred from homology"/>
<dbReference type="PROSITE" id="PS51257">
    <property type="entry name" value="PROKAR_LIPOPROTEIN"/>
    <property type="match status" value="1"/>
</dbReference>
<organism evidence="5 6">
    <name type="scientific">Halogranum gelatinilyticum</name>
    <dbReference type="NCBI Taxonomy" id="660521"/>
    <lineage>
        <taxon>Archaea</taxon>
        <taxon>Methanobacteriati</taxon>
        <taxon>Methanobacteriota</taxon>
        <taxon>Stenosarchaea group</taxon>
        <taxon>Halobacteria</taxon>
        <taxon>Halobacteriales</taxon>
        <taxon>Haloferacaceae</taxon>
    </lineage>
</organism>
<dbReference type="RefSeq" id="WP_089693733.1">
    <property type="nucleotide sequence ID" value="NZ_FNHL01000001.1"/>
</dbReference>
<evidence type="ECO:0000256" key="3">
    <source>
        <dbReference type="ARBA" id="ARBA00022729"/>
    </source>
</evidence>
<dbReference type="AlphaFoldDB" id="A0A1G9PR10"/>
<dbReference type="Gene3D" id="3.40.190.10">
    <property type="entry name" value="Periplasmic binding protein-like II"/>
    <property type="match status" value="2"/>
</dbReference>
<dbReference type="PANTHER" id="PTHR43649:SF34">
    <property type="entry name" value="ABC TRANSPORTER PERIPLASMIC-BINDING PROTEIN YCJN-RELATED"/>
    <property type="match status" value="1"/>
</dbReference>
<name>A0A1G9PR10_9EURY</name>
<evidence type="ECO:0000313" key="6">
    <source>
        <dbReference type="Proteomes" id="UP000199451"/>
    </source>
</evidence>
<reference evidence="6" key="1">
    <citation type="submission" date="2016-10" db="EMBL/GenBank/DDBJ databases">
        <authorList>
            <person name="Varghese N."/>
            <person name="Submissions S."/>
        </authorList>
    </citation>
    <scope>NUCLEOTIDE SEQUENCE [LARGE SCALE GENOMIC DNA]</scope>
    <source>
        <strain evidence="6">CGMCC 1.10119</strain>
    </source>
</reference>
<accession>A0A1G9PR10</accession>
<evidence type="ECO:0000256" key="4">
    <source>
        <dbReference type="SAM" id="MobiDB-lite"/>
    </source>
</evidence>
<sequence length="492" mass="53427">MRNDGNENKTRSPVSRRRFVQAVGVTSGITGIAGCIGGGSGDKPEKASSDQTVVRQYAGVGANESPGIKDQLREALWSAGLSEDIYVEIVDGPSTTDQLLNQYRTWLSAGREEPDIFTMDSGWTIPFIQRGQVQSLEELLDSNTVSTVKNDFFEASVASASAPDGTLYGVPEFPDFPTIQYRKDLVEDAGYDTEGWQTEPMSWTRFAEITADVKAQNDIQYGYTFQADSYGGLACCDFNEWMTTWGGAYFGGTENLFGPVNERPITVNEGGAVDAIKMVRSFIHGEDDKYGMDIPGNIAPAATLGWTEETSRKPFTNGNAVMHRNWPYSIAINGAEEELGEKLGVMPLPYGVKESEAEYTGTGGTASALGGWNSVVNPNSQKKDAVVEVLKAKMSKEFTLWQFETLGLLPPKPEVFNSDEARNVDVMGRYMDALQTAGSNAIPRPVTTAWPDQSGAIASAVNKALQKGSSESPQQAMDKLASKLKEIEEQSV</sequence>
<evidence type="ECO:0000256" key="2">
    <source>
        <dbReference type="ARBA" id="ARBA00022448"/>
    </source>
</evidence>
<keyword evidence="6" id="KW-1185">Reference proteome</keyword>
<dbReference type="InterPro" id="IPR006059">
    <property type="entry name" value="SBP"/>
</dbReference>
<evidence type="ECO:0000313" key="5">
    <source>
        <dbReference type="EMBL" id="SDM01184.1"/>
    </source>
</evidence>
<evidence type="ECO:0000256" key="1">
    <source>
        <dbReference type="ARBA" id="ARBA00008520"/>
    </source>
</evidence>
<protein>
    <submittedName>
        <fullName evidence="5">Carbohydrate ABC transporter substrate-binding protein, CUT1 family (TC 3.A.1.1.-)</fullName>
    </submittedName>
</protein>
<keyword evidence="2" id="KW-0813">Transport</keyword>
<dbReference type="Pfam" id="PF13416">
    <property type="entry name" value="SBP_bac_8"/>
    <property type="match status" value="1"/>
</dbReference>
<gene>
    <name evidence="5" type="ORF">SAMN04487949_0490</name>
</gene>
<dbReference type="SUPFAM" id="SSF53850">
    <property type="entry name" value="Periplasmic binding protein-like II"/>
    <property type="match status" value="1"/>
</dbReference>
<keyword evidence="3" id="KW-0732">Signal</keyword>
<comment type="similarity">
    <text evidence="1">Belongs to the bacterial solute-binding protein 1 family.</text>
</comment>
<dbReference type="OrthoDB" id="328108at2157"/>
<dbReference type="InterPro" id="IPR050490">
    <property type="entry name" value="Bact_solute-bd_prot1"/>
</dbReference>
<feature type="region of interest" description="Disordered" evidence="4">
    <location>
        <begin position="462"/>
        <end position="481"/>
    </location>
</feature>
<dbReference type="EMBL" id="FNHL01000001">
    <property type="protein sequence ID" value="SDM01184.1"/>
    <property type="molecule type" value="Genomic_DNA"/>
</dbReference>
<dbReference type="STRING" id="660521.SAMN04487949_0490"/>